<evidence type="ECO:0000313" key="1">
    <source>
        <dbReference type="EMBL" id="KYB26209.1"/>
    </source>
</evidence>
<dbReference type="InParanoid" id="A0A139WE91"/>
<proteinExistence type="predicted"/>
<dbReference type="eggNOG" id="ENOG502S81C">
    <property type="taxonomic scope" value="Eukaryota"/>
</dbReference>
<gene>
    <name evidence="1" type="primary">AUGUSTUS-3.0.2_33889</name>
    <name evidence="1" type="ORF">TcasGA2_TC033889</name>
</gene>
<reference evidence="1 2" key="1">
    <citation type="journal article" date="2008" name="Nature">
        <title>The genome of the model beetle and pest Tribolium castaneum.</title>
        <authorList>
            <consortium name="Tribolium Genome Sequencing Consortium"/>
            <person name="Richards S."/>
            <person name="Gibbs R.A."/>
            <person name="Weinstock G.M."/>
            <person name="Brown S.J."/>
            <person name="Denell R."/>
            <person name="Beeman R.W."/>
            <person name="Gibbs R."/>
            <person name="Beeman R.W."/>
            <person name="Brown S.J."/>
            <person name="Bucher G."/>
            <person name="Friedrich M."/>
            <person name="Grimmelikhuijzen C.J."/>
            <person name="Klingler M."/>
            <person name="Lorenzen M."/>
            <person name="Richards S."/>
            <person name="Roth S."/>
            <person name="Schroder R."/>
            <person name="Tautz D."/>
            <person name="Zdobnov E.M."/>
            <person name="Muzny D."/>
            <person name="Gibbs R.A."/>
            <person name="Weinstock G.M."/>
            <person name="Attaway T."/>
            <person name="Bell S."/>
            <person name="Buhay C.J."/>
            <person name="Chandrabose M.N."/>
            <person name="Chavez D."/>
            <person name="Clerk-Blankenburg K.P."/>
            <person name="Cree A."/>
            <person name="Dao M."/>
            <person name="Davis C."/>
            <person name="Chacko J."/>
            <person name="Dinh H."/>
            <person name="Dugan-Rocha S."/>
            <person name="Fowler G."/>
            <person name="Garner T.T."/>
            <person name="Garnes J."/>
            <person name="Gnirke A."/>
            <person name="Hawes A."/>
            <person name="Hernandez J."/>
            <person name="Hines S."/>
            <person name="Holder M."/>
            <person name="Hume J."/>
            <person name="Jhangiani S.N."/>
            <person name="Joshi V."/>
            <person name="Khan Z.M."/>
            <person name="Jackson L."/>
            <person name="Kovar C."/>
            <person name="Kowis A."/>
            <person name="Lee S."/>
            <person name="Lewis L.R."/>
            <person name="Margolis J."/>
            <person name="Morgan M."/>
            <person name="Nazareth L.V."/>
            <person name="Nguyen N."/>
            <person name="Okwuonu G."/>
            <person name="Parker D."/>
            <person name="Richards S."/>
            <person name="Ruiz S.J."/>
            <person name="Santibanez J."/>
            <person name="Savard J."/>
            <person name="Scherer S.E."/>
            <person name="Schneider B."/>
            <person name="Sodergren E."/>
            <person name="Tautz D."/>
            <person name="Vattahil S."/>
            <person name="Villasana D."/>
            <person name="White C.S."/>
            <person name="Wright R."/>
            <person name="Park Y."/>
            <person name="Beeman R.W."/>
            <person name="Lord J."/>
            <person name="Oppert B."/>
            <person name="Lorenzen M."/>
            <person name="Brown S."/>
            <person name="Wang L."/>
            <person name="Savard J."/>
            <person name="Tautz D."/>
            <person name="Richards S."/>
            <person name="Weinstock G."/>
            <person name="Gibbs R.A."/>
            <person name="Liu Y."/>
            <person name="Worley K."/>
            <person name="Weinstock G."/>
            <person name="Elsik C.G."/>
            <person name="Reese J.T."/>
            <person name="Elhaik E."/>
            <person name="Landan G."/>
            <person name="Graur D."/>
            <person name="Arensburger P."/>
            <person name="Atkinson P."/>
            <person name="Beeman R.W."/>
            <person name="Beidler J."/>
            <person name="Brown S.J."/>
            <person name="Demuth J.P."/>
            <person name="Drury D.W."/>
            <person name="Du Y.Z."/>
            <person name="Fujiwara H."/>
            <person name="Lorenzen M."/>
            <person name="Maselli V."/>
            <person name="Osanai M."/>
            <person name="Park Y."/>
            <person name="Robertson H.M."/>
            <person name="Tu Z."/>
            <person name="Wang J.J."/>
            <person name="Wang S."/>
            <person name="Richards S."/>
            <person name="Song H."/>
            <person name="Zhang L."/>
            <person name="Sodergren E."/>
            <person name="Werner D."/>
            <person name="Stanke M."/>
            <person name="Morgenstern B."/>
            <person name="Solovyev V."/>
            <person name="Kosarev P."/>
            <person name="Brown G."/>
            <person name="Chen H.C."/>
            <person name="Ermolaeva O."/>
            <person name="Hlavina W."/>
            <person name="Kapustin Y."/>
            <person name="Kiryutin B."/>
            <person name="Kitts P."/>
            <person name="Maglott D."/>
            <person name="Pruitt K."/>
            <person name="Sapojnikov V."/>
            <person name="Souvorov A."/>
            <person name="Mackey A.J."/>
            <person name="Waterhouse R.M."/>
            <person name="Wyder S."/>
            <person name="Zdobnov E.M."/>
            <person name="Zdobnov E.M."/>
            <person name="Wyder S."/>
            <person name="Kriventseva E.V."/>
            <person name="Kadowaki T."/>
            <person name="Bork P."/>
            <person name="Aranda M."/>
            <person name="Bao R."/>
            <person name="Beermann A."/>
            <person name="Berns N."/>
            <person name="Bolognesi R."/>
            <person name="Bonneton F."/>
            <person name="Bopp D."/>
            <person name="Brown S.J."/>
            <person name="Bucher G."/>
            <person name="Butts T."/>
            <person name="Chaumot A."/>
            <person name="Denell R.E."/>
            <person name="Ferrier D.E."/>
            <person name="Friedrich M."/>
            <person name="Gordon C.M."/>
            <person name="Jindra M."/>
            <person name="Klingler M."/>
            <person name="Lan Q."/>
            <person name="Lattorff H.M."/>
            <person name="Laudet V."/>
            <person name="von Levetsow C."/>
            <person name="Liu Z."/>
            <person name="Lutz R."/>
            <person name="Lynch J.A."/>
            <person name="da Fonseca R.N."/>
            <person name="Posnien N."/>
            <person name="Reuter R."/>
            <person name="Roth S."/>
            <person name="Savard J."/>
            <person name="Schinko J.B."/>
            <person name="Schmitt C."/>
            <person name="Schoppmeier M."/>
            <person name="Schroder R."/>
            <person name="Shippy T.D."/>
            <person name="Simonnet F."/>
            <person name="Marques-Souza H."/>
            <person name="Tautz D."/>
            <person name="Tomoyasu Y."/>
            <person name="Trauner J."/>
            <person name="Van der Zee M."/>
            <person name="Vervoort M."/>
            <person name="Wittkopp N."/>
            <person name="Wimmer E.A."/>
            <person name="Yang X."/>
            <person name="Jones A.K."/>
            <person name="Sattelle D.B."/>
            <person name="Ebert P.R."/>
            <person name="Nelson D."/>
            <person name="Scott J.G."/>
            <person name="Beeman R.W."/>
            <person name="Muthukrishnan S."/>
            <person name="Kramer K.J."/>
            <person name="Arakane Y."/>
            <person name="Beeman R.W."/>
            <person name="Zhu Q."/>
            <person name="Hogenkamp D."/>
            <person name="Dixit R."/>
            <person name="Oppert B."/>
            <person name="Jiang H."/>
            <person name="Zou Z."/>
            <person name="Marshall J."/>
            <person name="Elpidina E."/>
            <person name="Vinokurov K."/>
            <person name="Oppert C."/>
            <person name="Zou Z."/>
            <person name="Evans J."/>
            <person name="Lu Z."/>
            <person name="Zhao P."/>
            <person name="Sumathipala N."/>
            <person name="Altincicek B."/>
            <person name="Vilcinskas A."/>
            <person name="Williams M."/>
            <person name="Hultmark D."/>
            <person name="Hetru C."/>
            <person name="Jiang H."/>
            <person name="Grimmelikhuijzen C.J."/>
            <person name="Hauser F."/>
            <person name="Cazzamali G."/>
            <person name="Williamson M."/>
            <person name="Park Y."/>
            <person name="Li B."/>
            <person name="Tanaka Y."/>
            <person name="Predel R."/>
            <person name="Neupert S."/>
            <person name="Schachtner J."/>
            <person name="Verleyen P."/>
            <person name="Raible F."/>
            <person name="Bork P."/>
            <person name="Friedrich M."/>
            <person name="Walden K.K."/>
            <person name="Robertson H.M."/>
            <person name="Angeli S."/>
            <person name="Foret S."/>
            <person name="Bucher G."/>
            <person name="Schuetz S."/>
            <person name="Maleszka R."/>
            <person name="Wimmer E.A."/>
            <person name="Beeman R.W."/>
            <person name="Lorenzen M."/>
            <person name="Tomoyasu Y."/>
            <person name="Miller S.C."/>
            <person name="Grossmann D."/>
            <person name="Bucher G."/>
        </authorList>
    </citation>
    <scope>NUCLEOTIDE SEQUENCE [LARGE SCALE GENOMIC DNA]</scope>
    <source>
        <strain evidence="1 2">Georgia GA2</strain>
    </source>
</reference>
<dbReference type="EMBL" id="KQ971355">
    <property type="protein sequence ID" value="KYB26209.1"/>
    <property type="molecule type" value="Genomic_DNA"/>
</dbReference>
<keyword evidence="2" id="KW-1185">Reference proteome</keyword>
<sequence length="59" mass="6785">MNRFENYLIAADIQHPAWKTALLLYYAEARNLSLKCTLFCSRSVKKLPSLSAPFIKQIP</sequence>
<reference evidence="1 2" key="2">
    <citation type="journal article" date="2010" name="Nucleic Acids Res.">
        <title>BeetleBase in 2010: revisions to provide comprehensive genomic information for Tribolium castaneum.</title>
        <authorList>
            <person name="Kim H.S."/>
            <person name="Murphy T."/>
            <person name="Xia J."/>
            <person name="Caragea D."/>
            <person name="Park Y."/>
            <person name="Beeman R.W."/>
            <person name="Lorenzen M.D."/>
            <person name="Butcher S."/>
            <person name="Manak J.R."/>
            <person name="Brown S.J."/>
        </authorList>
    </citation>
    <scope>GENOME REANNOTATION</scope>
    <source>
        <strain evidence="1 2">Georgia GA2</strain>
    </source>
</reference>
<accession>A0A139WE91</accession>
<dbReference type="AlphaFoldDB" id="A0A139WE91"/>
<dbReference type="Proteomes" id="UP000007266">
    <property type="component" value="Linkage group 7"/>
</dbReference>
<organism evidence="1 2">
    <name type="scientific">Tribolium castaneum</name>
    <name type="common">Red flour beetle</name>
    <dbReference type="NCBI Taxonomy" id="7070"/>
    <lineage>
        <taxon>Eukaryota</taxon>
        <taxon>Metazoa</taxon>
        <taxon>Ecdysozoa</taxon>
        <taxon>Arthropoda</taxon>
        <taxon>Hexapoda</taxon>
        <taxon>Insecta</taxon>
        <taxon>Pterygota</taxon>
        <taxon>Neoptera</taxon>
        <taxon>Endopterygota</taxon>
        <taxon>Coleoptera</taxon>
        <taxon>Polyphaga</taxon>
        <taxon>Cucujiformia</taxon>
        <taxon>Tenebrionidae</taxon>
        <taxon>Tenebrionidae incertae sedis</taxon>
        <taxon>Tribolium</taxon>
    </lineage>
</organism>
<protein>
    <submittedName>
        <fullName evidence="1">Uncharacterized protein</fullName>
    </submittedName>
</protein>
<name>A0A139WE91_TRICA</name>
<evidence type="ECO:0000313" key="2">
    <source>
        <dbReference type="Proteomes" id="UP000007266"/>
    </source>
</evidence>